<reference evidence="8" key="3">
    <citation type="submission" date="2015-02" db="EMBL/GenBank/DDBJ databases">
        <title>Genome analysis of three genomes within the thermophilic hydrogenogenic bacterial species Caldanaerobacter subterraneus.</title>
        <authorList>
            <person name="Sant'Anna F.H."/>
            <person name="Lebedinsky A."/>
            <person name="Sokolova T."/>
            <person name="Robb F.T."/>
            <person name="Gonzalez J.M."/>
        </authorList>
    </citation>
    <scope>NUCLEOTIDE SEQUENCE [LARGE SCALE GENOMIC DNA]</scope>
    <source>
        <strain evidence="8">DSM 12653</strain>
    </source>
</reference>
<name>B7R8R3_9THEO</name>
<dbReference type="InterPro" id="IPR010226">
    <property type="entry name" value="NADH_quinone_OxRdtase_chainI"/>
</dbReference>
<dbReference type="InterPro" id="IPR017900">
    <property type="entry name" value="4Fe4S_Fe_S_CS"/>
</dbReference>
<evidence type="ECO:0000256" key="4">
    <source>
        <dbReference type="ARBA" id="ARBA00023004"/>
    </source>
</evidence>
<dbReference type="Proteomes" id="UP000010146">
    <property type="component" value="Unassembled WGS sequence"/>
</dbReference>
<dbReference type="GO" id="GO:0009060">
    <property type="term" value="P:aerobic respiration"/>
    <property type="evidence" value="ECO:0007669"/>
    <property type="project" value="TreeGrafter"/>
</dbReference>
<accession>B7R8R3</accession>
<dbReference type="PANTHER" id="PTHR10849">
    <property type="entry name" value="NADH DEHYDROGENASE UBIQUINONE IRON-SULFUR PROTEIN 8, MITOCHONDRIAL"/>
    <property type="match status" value="1"/>
</dbReference>
<evidence type="ECO:0000259" key="6">
    <source>
        <dbReference type="PROSITE" id="PS51379"/>
    </source>
</evidence>
<sequence length="198" mass="22790">MLRLLKKALQVGEATVEYPFKPVEVAQGFRGKPAYDFSRCIGCGACATACPSNAITMDCDLDRGIKSWNINYGRCIFCGRCEEVCPTGAIVLSTEFELAVIKKEDMYCRAEFQLCRCIFCGEYFETFREIEYVREILEQTGLTKKSLESWVQLLKVCPKCRRHKVARIAALDNWHVDLNGRREEKWNQKLSYKNLKQS</sequence>
<evidence type="ECO:0000256" key="3">
    <source>
        <dbReference type="ARBA" id="ARBA00022737"/>
    </source>
</evidence>
<comment type="caution">
    <text evidence="7">The sequence shown here is derived from an EMBL/GenBank/DDBJ whole genome shotgun (WGS) entry which is preliminary data.</text>
</comment>
<keyword evidence="4" id="KW-0408">Iron</keyword>
<dbReference type="AlphaFoldDB" id="B7R8R3"/>
<dbReference type="GO" id="GO:0003954">
    <property type="term" value="F:NADH dehydrogenase activity"/>
    <property type="evidence" value="ECO:0007669"/>
    <property type="project" value="TreeGrafter"/>
</dbReference>
<reference evidence="7 8" key="1">
    <citation type="submission" date="2008-07" db="EMBL/GenBank/DDBJ databases">
        <authorList>
            <person name="Gonzalez J."/>
            <person name="Sokolova T."/>
            <person name="Ferriera S."/>
            <person name="Johnson J."/>
            <person name="Kravitz S."/>
            <person name="Beeson K."/>
            <person name="Sutton G."/>
            <person name="Rogers Y.-H."/>
            <person name="Friedman R."/>
            <person name="Frazier M."/>
            <person name="Venter J.C."/>
        </authorList>
    </citation>
    <scope>NUCLEOTIDE SEQUENCE [LARGE SCALE GENOMIC DNA]</scope>
    <source>
        <strain evidence="7 8">DSM 12653</strain>
    </source>
</reference>
<reference evidence="7 8" key="2">
    <citation type="journal article" date="2015" name="BMC Genomics">
        <title>Analysis of three genomes within the thermophilic bacterial species Caldanaerobacter subterraneus with a focus on carbon monoxide dehydrogenase evolution and hydrolase diversity.</title>
        <authorList>
            <person name="Sant'Anna F.H."/>
            <person name="Lebedinsky A.V."/>
            <person name="Sokolova T.G."/>
            <person name="Robb F.T."/>
            <person name="Gonzalez J.M."/>
        </authorList>
    </citation>
    <scope>NUCLEOTIDE SEQUENCE [LARGE SCALE GENOMIC DNA]</scope>
    <source>
        <strain evidence="7 8">DSM 12653</strain>
    </source>
</reference>
<evidence type="ECO:0000313" key="8">
    <source>
        <dbReference type="Proteomes" id="UP000010146"/>
    </source>
</evidence>
<keyword evidence="1" id="KW-0004">4Fe-4S</keyword>
<organism evidence="7 8">
    <name type="scientific">Caldanaerobacter subterraneus subsp. pacificus DSM 12653</name>
    <dbReference type="NCBI Taxonomy" id="391606"/>
    <lineage>
        <taxon>Bacteria</taxon>
        <taxon>Bacillati</taxon>
        <taxon>Bacillota</taxon>
        <taxon>Clostridia</taxon>
        <taxon>Thermoanaerobacterales</taxon>
        <taxon>Thermoanaerobacteraceae</taxon>
        <taxon>Caldanaerobacter</taxon>
    </lineage>
</organism>
<gene>
    <name evidence="7" type="ORF">CDSM653_01580</name>
</gene>
<evidence type="ECO:0000256" key="1">
    <source>
        <dbReference type="ARBA" id="ARBA00022485"/>
    </source>
</evidence>
<feature type="domain" description="4Fe-4S ferredoxin-type" evidence="6">
    <location>
        <begin position="66"/>
        <end position="95"/>
    </location>
</feature>
<protein>
    <submittedName>
        <fullName evidence="7">Hydrogenase subunit HyfH</fullName>
    </submittedName>
</protein>
<proteinExistence type="predicted"/>
<evidence type="ECO:0000256" key="2">
    <source>
        <dbReference type="ARBA" id="ARBA00022723"/>
    </source>
</evidence>
<dbReference type="GO" id="GO:0051539">
    <property type="term" value="F:4 iron, 4 sulfur cluster binding"/>
    <property type="evidence" value="ECO:0007669"/>
    <property type="project" value="UniProtKB-KW"/>
</dbReference>
<keyword evidence="3" id="KW-0677">Repeat</keyword>
<dbReference type="GO" id="GO:0046872">
    <property type="term" value="F:metal ion binding"/>
    <property type="evidence" value="ECO:0007669"/>
    <property type="project" value="UniProtKB-KW"/>
</dbReference>
<dbReference type="PANTHER" id="PTHR10849:SF35">
    <property type="entry name" value="FORMATE HYDROGENLYASE SUBUNIT 6-RELATED"/>
    <property type="match status" value="1"/>
</dbReference>
<evidence type="ECO:0000256" key="5">
    <source>
        <dbReference type="ARBA" id="ARBA00023014"/>
    </source>
</evidence>
<dbReference type="InterPro" id="IPR017896">
    <property type="entry name" value="4Fe4S_Fe-S-bd"/>
</dbReference>
<dbReference type="Gene3D" id="3.30.70.3270">
    <property type="match status" value="1"/>
</dbReference>
<dbReference type="PROSITE" id="PS51379">
    <property type="entry name" value="4FE4S_FER_2"/>
    <property type="match status" value="2"/>
</dbReference>
<feature type="domain" description="4Fe-4S ferredoxin-type" evidence="6">
    <location>
        <begin position="31"/>
        <end position="60"/>
    </location>
</feature>
<dbReference type="GO" id="GO:0016020">
    <property type="term" value="C:membrane"/>
    <property type="evidence" value="ECO:0007669"/>
    <property type="project" value="InterPro"/>
</dbReference>
<dbReference type="RefSeq" id="WP_009610664.1">
    <property type="nucleotide sequence ID" value="NZ_ABXP02000082.1"/>
</dbReference>
<evidence type="ECO:0000313" key="7">
    <source>
        <dbReference type="EMBL" id="KKC29454.1"/>
    </source>
</evidence>
<dbReference type="Pfam" id="PF12838">
    <property type="entry name" value="Fer4_7"/>
    <property type="match status" value="1"/>
</dbReference>
<keyword evidence="5" id="KW-0411">Iron-sulfur</keyword>
<keyword evidence="2" id="KW-0479">Metal-binding</keyword>
<dbReference type="PROSITE" id="PS00198">
    <property type="entry name" value="4FE4S_FER_1"/>
    <property type="match status" value="2"/>
</dbReference>
<dbReference type="EMBL" id="ABXP02000082">
    <property type="protein sequence ID" value="KKC29454.1"/>
    <property type="molecule type" value="Genomic_DNA"/>
</dbReference>
<dbReference type="NCBIfam" id="NF009053">
    <property type="entry name" value="PRK12387.1"/>
    <property type="match status" value="1"/>
</dbReference>
<dbReference type="SUPFAM" id="SSF54862">
    <property type="entry name" value="4Fe-4S ferredoxins"/>
    <property type="match status" value="1"/>
</dbReference>